<accession>A0ABR4C3H3</accession>
<dbReference type="EMBL" id="JAZHXI010000014">
    <property type="protein sequence ID" value="KAL2064492.1"/>
    <property type="molecule type" value="Genomic_DNA"/>
</dbReference>
<gene>
    <name evidence="3" type="ORF">VTL71DRAFT_4986</name>
</gene>
<reference evidence="3 4" key="1">
    <citation type="journal article" date="2024" name="Commun. Biol.">
        <title>Comparative genomic analysis of thermophilic fungi reveals convergent evolutionary adaptations and gene losses.</title>
        <authorList>
            <person name="Steindorff A.S."/>
            <person name="Aguilar-Pontes M.V."/>
            <person name="Robinson A.J."/>
            <person name="Andreopoulos B."/>
            <person name="LaButti K."/>
            <person name="Kuo A."/>
            <person name="Mondo S."/>
            <person name="Riley R."/>
            <person name="Otillar R."/>
            <person name="Haridas S."/>
            <person name="Lipzen A."/>
            <person name="Grimwood J."/>
            <person name="Schmutz J."/>
            <person name="Clum A."/>
            <person name="Reid I.D."/>
            <person name="Moisan M.C."/>
            <person name="Butler G."/>
            <person name="Nguyen T.T.M."/>
            <person name="Dewar K."/>
            <person name="Conant G."/>
            <person name="Drula E."/>
            <person name="Henrissat B."/>
            <person name="Hansel C."/>
            <person name="Singer S."/>
            <person name="Hutchinson M.I."/>
            <person name="de Vries R.P."/>
            <person name="Natvig D.O."/>
            <person name="Powell A.J."/>
            <person name="Tsang A."/>
            <person name="Grigoriev I.V."/>
        </authorList>
    </citation>
    <scope>NUCLEOTIDE SEQUENCE [LARGE SCALE GENOMIC DNA]</scope>
    <source>
        <strain evidence="3 4">CBS 494.80</strain>
    </source>
</reference>
<organism evidence="3 4">
    <name type="scientific">Oculimacula yallundae</name>
    <dbReference type="NCBI Taxonomy" id="86028"/>
    <lineage>
        <taxon>Eukaryota</taxon>
        <taxon>Fungi</taxon>
        <taxon>Dikarya</taxon>
        <taxon>Ascomycota</taxon>
        <taxon>Pezizomycotina</taxon>
        <taxon>Leotiomycetes</taxon>
        <taxon>Helotiales</taxon>
        <taxon>Ploettnerulaceae</taxon>
        <taxon>Oculimacula</taxon>
    </lineage>
</organism>
<evidence type="ECO:0000313" key="3">
    <source>
        <dbReference type="EMBL" id="KAL2064492.1"/>
    </source>
</evidence>
<dbReference type="Proteomes" id="UP001595075">
    <property type="component" value="Unassembled WGS sequence"/>
</dbReference>
<dbReference type="InterPro" id="IPR056121">
    <property type="entry name" value="DUF7704"/>
</dbReference>
<comment type="caution">
    <text evidence="3">The sequence shown here is derived from an EMBL/GenBank/DDBJ whole genome shotgun (WGS) entry which is preliminary data.</text>
</comment>
<keyword evidence="1" id="KW-0472">Membrane</keyword>
<dbReference type="PANTHER" id="PTHR37019:SF1">
    <property type="entry name" value="EXPERA DOMAIN-CONTAINING PROTEIN"/>
    <property type="match status" value="1"/>
</dbReference>
<name>A0ABR4C3H3_9HELO</name>
<keyword evidence="1" id="KW-0812">Transmembrane</keyword>
<feature type="domain" description="DUF7704" evidence="2">
    <location>
        <begin position="10"/>
        <end position="158"/>
    </location>
</feature>
<evidence type="ECO:0000259" key="2">
    <source>
        <dbReference type="Pfam" id="PF24803"/>
    </source>
</evidence>
<sequence>MASPTPPSITHIALIYRIYFLYWEPIGACIGAFLNITNPARTLRATLPLPVTLTLTTPSDPIIHVSPLLRMHLIMIASLYILFAIMIGIVLRLTRQKSIWLAVLSAMVCTDIGHLYGIWELAPGRFFEVASWNFDEWTNYGTLFAGMGLRIAFLMGFGRR</sequence>
<keyword evidence="4" id="KW-1185">Reference proteome</keyword>
<dbReference type="PANTHER" id="PTHR37019">
    <property type="entry name" value="CHROMOSOME 1, WHOLE GENOME SHOTGUN SEQUENCE"/>
    <property type="match status" value="1"/>
</dbReference>
<dbReference type="Pfam" id="PF24803">
    <property type="entry name" value="DUF7704"/>
    <property type="match status" value="1"/>
</dbReference>
<keyword evidence="1" id="KW-1133">Transmembrane helix</keyword>
<feature type="transmembrane region" description="Helical" evidence="1">
    <location>
        <begin position="139"/>
        <end position="157"/>
    </location>
</feature>
<protein>
    <recommendedName>
        <fullName evidence="2">DUF7704 domain-containing protein</fullName>
    </recommendedName>
</protein>
<feature type="transmembrane region" description="Helical" evidence="1">
    <location>
        <begin position="71"/>
        <end position="91"/>
    </location>
</feature>
<evidence type="ECO:0000256" key="1">
    <source>
        <dbReference type="SAM" id="Phobius"/>
    </source>
</evidence>
<evidence type="ECO:0000313" key="4">
    <source>
        <dbReference type="Proteomes" id="UP001595075"/>
    </source>
</evidence>
<feature type="transmembrane region" description="Helical" evidence="1">
    <location>
        <begin position="98"/>
        <end position="119"/>
    </location>
</feature>
<proteinExistence type="predicted"/>